<proteinExistence type="predicted"/>
<evidence type="ECO:0000313" key="1">
    <source>
        <dbReference type="EMBL" id="KAG5442310.1"/>
    </source>
</evidence>
<gene>
    <name evidence="1" type="ORF">CSKR_109874</name>
</gene>
<dbReference type="AlphaFoldDB" id="A0A419PP23"/>
<dbReference type="EMBL" id="NIRI02000076">
    <property type="protein sequence ID" value="KAG5442310.1"/>
    <property type="molecule type" value="Genomic_DNA"/>
</dbReference>
<protein>
    <submittedName>
        <fullName evidence="1">Uncharacterized protein</fullName>
    </submittedName>
</protein>
<dbReference type="Proteomes" id="UP000286415">
    <property type="component" value="Unassembled WGS sequence"/>
</dbReference>
<reference evidence="1 2" key="1">
    <citation type="journal article" date="2018" name="Biotechnol. Adv.">
        <title>Improved genomic resources and new bioinformatic workflow for the carcinogenic parasite Clonorchis sinensis: Biotechnological implications.</title>
        <authorList>
            <person name="Wang D."/>
            <person name="Korhonen P.K."/>
            <person name="Gasser R.B."/>
            <person name="Young N.D."/>
        </authorList>
    </citation>
    <scope>NUCLEOTIDE SEQUENCE [LARGE SCALE GENOMIC DNA]</scope>
    <source>
        <strain evidence="1">Cs-k2</strain>
    </source>
</reference>
<organism evidence="1 2">
    <name type="scientific">Clonorchis sinensis</name>
    <name type="common">Chinese liver fluke</name>
    <dbReference type="NCBI Taxonomy" id="79923"/>
    <lineage>
        <taxon>Eukaryota</taxon>
        <taxon>Metazoa</taxon>
        <taxon>Spiralia</taxon>
        <taxon>Lophotrochozoa</taxon>
        <taxon>Platyhelminthes</taxon>
        <taxon>Trematoda</taxon>
        <taxon>Digenea</taxon>
        <taxon>Opisthorchiida</taxon>
        <taxon>Opisthorchiata</taxon>
        <taxon>Opisthorchiidae</taxon>
        <taxon>Clonorchis</taxon>
    </lineage>
</organism>
<accession>A0A419PP23</accession>
<keyword evidence="2" id="KW-1185">Reference proteome</keyword>
<sequence>MFNIWPHVYTSLSQLRVYRTSHHGRRTGRSSLLVDATALQLCGLLRVYGVGKVSLPTLIT</sequence>
<evidence type="ECO:0000313" key="2">
    <source>
        <dbReference type="Proteomes" id="UP000286415"/>
    </source>
</evidence>
<comment type="caution">
    <text evidence="1">The sequence shown here is derived from an EMBL/GenBank/DDBJ whole genome shotgun (WGS) entry which is preliminary data.</text>
</comment>
<reference evidence="1 2" key="2">
    <citation type="journal article" date="2021" name="Genomics">
        <title>High-quality reference genome for Clonorchis sinensis.</title>
        <authorList>
            <person name="Young N.D."/>
            <person name="Stroehlein A.J."/>
            <person name="Kinkar L."/>
            <person name="Wang T."/>
            <person name="Sohn W.M."/>
            <person name="Chang B.C.H."/>
            <person name="Kaur P."/>
            <person name="Weisz D."/>
            <person name="Dudchenko O."/>
            <person name="Aiden E.L."/>
            <person name="Korhonen P.K."/>
            <person name="Gasser R.B."/>
        </authorList>
    </citation>
    <scope>NUCLEOTIDE SEQUENCE [LARGE SCALE GENOMIC DNA]</scope>
    <source>
        <strain evidence="1">Cs-k2</strain>
    </source>
</reference>
<dbReference type="InParanoid" id="A0A419PP23"/>
<name>A0A419PP23_CLOSI</name>